<comment type="caution">
    <text evidence="9">The sequence shown here is derived from an EMBL/GenBank/DDBJ whole genome shotgun (WGS) entry which is preliminary data.</text>
</comment>
<evidence type="ECO:0000259" key="8">
    <source>
        <dbReference type="Pfam" id="PF20684"/>
    </source>
</evidence>
<comment type="subcellular location">
    <subcellularLocation>
        <location evidence="1">Membrane</location>
        <topology evidence="1">Multi-pass membrane protein</topology>
    </subcellularLocation>
</comment>
<protein>
    <recommendedName>
        <fullName evidence="8">Rhodopsin domain-containing protein</fullName>
    </recommendedName>
</protein>
<gene>
    <name evidence="9" type="ORF">JMJ35_003355</name>
</gene>
<organism evidence="9 10">
    <name type="scientific">Cladonia borealis</name>
    <dbReference type="NCBI Taxonomy" id="184061"/>
    <lineage>
        <taxon>Eukaryota</taxon>
        <taxon>Fungi</taxon>
        <taxon>Dikarya</taxon>
        <taxon>Ascomycota</taxon>
        <taxon>Pezizomycotina</taxon>
        <taxon>Lecanoromycetes</taxon>
        <taxon>OSLEUM clade</taxon>
        <taxon>Lecanoromycetidae</taxon>
        <taxon>Lecanorales</taxon>
        <taxon>Lecanorineae</taxon>
        <taxon>Cladoniaceae</taxon>
        <taxon>Cladonia</taxon>
    </lineage>
</organism>
<name>A0AA39V3K1_9LECA</name>
<evidence type="ECO:0000256" key="4">
    <source>
        <dbReference type="ARBA" id="ARBA00023136"/>
    </source>
</evidence>
<dbReference type="PANTHER" id="PTHR33048">
    <property type="entry name" value="PTH11-LIKE INTEGRAL MEMBRANE PROTEIN (AFU_ORTHOLOGUE AFUA_5G11245)"/>
    <property type="match status" value="1"/>
</dbReference>
<feature type="transmembrane region" description="Helical" evidence="7">
    <location>
        <begin position="36"/>
        <end position="57"/>
    </location>
</feature>
<dbReference type="PANTHER" id="PTHR33048:SF160">
    <property type="entry name" value="SAT4 FAMILY MEMBRANE PROTEIN"/>
    <property type="match status" value="1"/>
</dbReference>
<evidence type="ECO:0000256" key="7">
    <source>
        <dbReference type="SAM" id="Phobius"/>
    </source>
</evidence>
<feature type="compositionally biased region" description="Polar residues" evidence="6">
    <location>
        <begin position="1"/>
        <end position="12"/>
    </location>
</feature>
<accession>A0AA39V3K1</accession>
<evidence type="ECO:0000313" key="10">
    <source>
        <dbReference type="Proteomes" id="UP001166286"/>
    </source>
</evidence>
<dbReference type="AlphaFoldDB" id="A0AA39V3K1"/>
<feature type="transmembrane region" description="Helical" evidence="7">
    <location>
        <begin position="227"/>
        <end position="248"/>
    </location>
</feature>
<feature type="region of interest" description="Disordered" evidence="6">
    <location>
        <begin position="1"/>
        <end position="26"/>
    </location>
</feature>
<feature type="transmembrane region" description="Helical" evidence="7">
    <location>
        <begin position="147"/>
        <end position="170"/>
    </location>
</feature>
<evidence type="ECO:0000256" key="3">
    <source>
        <dbReference type="ARBA" id="ARBA00022989"/>
    </source>
</evidence>
<proteinExistence type="inferred from homology"/>
<dbReference type="EMBL" id="JAFEKC020000005">
    <property type="protein sequence ID" value="KAK0514738.1"/>
    <property type="molecule type" value="Genomic_DNA"/>
</dbReference>
<dbReference type="Pfam" id="PF20684">
    <property type="entry name" value="Fung_rhodopsin"/>
    <property type="match status" value="1"/>
</dbReference>
<evidence type="ECO:0000256" key="5">
    <source>
        <dbReference type="ARBA" id="ARBA00038359"/>
    </source>
</evidence>
<reference evidence="9" key="1">
    <citation type="submission" date="2023-03" db="EMBL/GenBank/DDBJ databases">
        <title>Complete genome of Cladonia borealis.</title>
        <authorList>
            <person name="Park H."/>
        </authorList>
    </citation>
    <scope>NUCLEOTIDE SEQUENCE</scope>
    <source>
        <strain evidence="9">ANT050790</strain>
    </source>
</reference>
<feature type="transmembrane region" description="Helical" evidence="7">
    <location>
        <begin position="69"/>
        <end position="88"/>
    </location>
</feature>
<keyword evidence="3 7" id="KW-1133">Transmembrane helix</keyword>
<keyword evidence="2 7" id="KW-0812">Transmembrane</keyword>
<feature type="transmembrane region" description="Helical" evidence="7">
    <location>
        <begin position="268"/>
        <end position="286"/>
    </location>
</feature>
<feature type="transmembrane region" description="Helical" evidence="7">
    <location>
        <begin position="116"/>
        <end position="135"/>
    </location>
</feature>
<comment type="similarity">
    <text evidence="5">Belongs to the SAT4 family.</text>
</comment>
<feature type="domain" description="Rhodopsin" evidence="8">
    <location>
        <begin position="53"/>
        <end position="290"/>
    </location>
</feature>
<sequence>MDQNATHASPDSTGGLPPPPGVIPNPIDSPEKQGGLAILAVFGLFLTTVCVWVRVWTKVRIIKEVEWEDYVSFAAWMGCVVYAGLGYLSSHVDDGAQLDVPLQDVSHLAQLVNVEQILYCPLIFLTKLSILLQYLRIFVPNHAGKLYYTVQLIIWLNLLFYTATTLVEIFTCMPRKKIWEPSTPGRCVNIGILVITTGAINVISDFSILMLPLSSIWGLQMPRKRKIALSAVFATGLFACITSIMRLVVSVEILNTKGATYDPAPLGLWVTAELISGIVCGCLPVLPRFFHHYVSKITTKFSSDHQRKRRSRSTETPLRAGPLELPAYSGNYLELKERDGLERTQGYSFMVKGSRYQESQTSVDLEDGSPKHCIQKTVRIETRS</sequence>
<dbReference type="GO" id="GO:0016020">
    <property type="term" value="C:membrane"/>
    <property type="evidence" value="ECO:0007669"/>
    <property type="project" value="UniProtKB-SubCell"/>
</dbReference>
<evidence type="ECO:0000256" key="6">
    <source>
        <dbReference type="SAM" id="MobiDB-lite"/>
    </source>
</evidence>
<keyword evidence="4 7" id="KW-0472">Membrane</keyword>
<evidence type="ECO:0000256" key="2">
    <source>
        <dbReference type="ARBA" id="ARBA00022692"/>
    </source>
</evidence>
<dbReference type="InterPro" id="IPR049326">
    <property type="entry name" value="Rhodopsin_dom_fungi"/>
</dbReference>
<dbReference type="Proteomes" id="UP001166286">
    <property type="component" value="Unassembled WGS sequence"/>
</dbReference>
<evidence type="ECO:0000313" key="9">
    <source>
        <dbReference type="EMBL" id="KAK0514738.1"/>
    </source>
</evidence>
<evidence type="ECO:0000256" key="1">
    <source>
        <dbReference type="ARBA" id="ARBA00004141"/>
    </source>
</evidence>
<dbReference type="InterPro" id="IPR052337">
    <property type="entry name" value="SAT4-like"/>
</dbReference>
<keyword evidence="10" id="KW-1185">Reference proteome</keyword>
<feature type="transmembrane region" description="Helical" evidence="7">
    <location>
        <begin position="190"/>
        <end position="215"/>
    </location>
</feature>